<dbReference type="Gene3D" id="3.80.10.10">
    <property type="entry name" value="Ribonuclease Inhibitor"/>
    <property type="match status" value="1"/>
</dbReference>
<organism evidence="1 2">
    <name type="scientific">Collybiopsis confluens</name>
    <dbReference type="NCBI Taxonomy" id="2823264"/>
    <lineage>
        <taxon>Eukaryota</taxon>
        <taxon>Fungi</taxon>
        <taxon>Dikarya</taxon>
        <taxon>Basidiomycota</taxon>
        <taxon>Agaricomycotina</taxon>
        <taxon>Agaricomycetes</taxon>
        <taxon>Agaricomycetidae</taxon>
        <taxon>Agaricales</taxon>
        <taxon>Marasmiineae</taxon>
        <taxon>Omphalotaceae</taxon>
        <taxon>Collybiopsis</taxon>
    </lineage>
</organism>
<evidence type="ECO:0008006" key="3">
    <source>
        <dbReference type="Google" id="ProtNLM"/>
    </source>
</evidence>
<evidence type="ECO:0000313" key="1">
    <source>
        <dbReference type="EMBL" id="KAF5392530.1"/>
    </source>
</evidence>
<comment type="caution">
    <text evidence="1">The sequence shown here is derived from an EMBL/GenBank/DDBJ whole genome shotgun (WGS) entry which is preliminary data.</text>
</comment>
<dbReference type="Proteomes" id="UP000518752">
    <property type="component" value="Unassembled WGS sequence"/>
</dbReference>
<accession>A0A8H5HZY9</accession>
<keyword evidence="2" id="KW-1185">Reference proteome</keyword>
<protein>
    <recommendedName>
        <fullName evidence="3">F-box domain-containing protein</fullName>
    </recommendedName>
</protein>
<sequence>MSCQTVLLYPRPYARSPSSLLVIPLLPIARNPNLPIELWTQIFEAMEVGDKSVHLLSVMLACRKFKDIVQPLLYARASFVHYSSLKKFSDQIHVADAKWDSLRRSIHSSPGRWVRTLDVSRIGPLSNVHRFSEDSSVNMEIMALQLDSLLSDLFPLLPSLEIFAMNPSFIFSKRGFLSLGERDGVNRLTSLRGIFYLPSHGLREGFVQLLRNAVYLEELEVIGPDIDPLEHDIMSLWYGQPPLPVVSGPLHLPKLRELTLMSSLHSSPLMQSLLSTPLPSLRKLTISPYDDVPSSASSLFIHTHGEMLKSLLLLSRKSWPTRLHTSPTTLLRTCPSLRHLSLELPLPALQLHEDHCLEILSVPKPNHESWLLINHLLPYLPSLKAVRIRDVKWLRKGMGLRAMETGVQGEMREWRRRLMRKKILVLDAEWKDTDSS</sequence>
<reference evidence="1 2" key="1">
    <citation type="journal article" date="2020" name="ISME J.">
        <title>Uncovering the hidden diversity of litter-decomposition mechanisms in mushroom-forming fungi.</title>
        <authorList>
            <person name="Floudas D."/>
            <person name="Bentzer J."/>
            <person name="Ahren D."/>
            <person name="Johansson T."/>
            <person name="Persson P."/>
            <person name="Tunlid A."/>
        </authorList>
    </citation>
    <scope>NUCLEOTIDE SEQUENCE [LARGE SCALE GENOMIC DNA]</scope>
    <source>
        <strain evidence="1 2">CBS 406.79</strain>
    </source>
</reference>
<gene>
    <name evidence="1" type="ORF">D9757_002317</name>
</gene>
<proteinExistence type="predicted"/>
<dbReference type="InterPro" id="IPR032675">
    <property type="entry name" value="LRR_dom_sf"/>
</dbReference>
<dbReference type="OrthoDB" id="2595178at2759"/>
<dbReference type="AlphaFoldDB" id="A0A8H5HZY9"/>
<dbReference type="EMBL" id="JAACJN010000005">
    <property type="protein sequence ID" value="KAF5392530.1"/>
    <property type="molecule type" value="Genomic_DNA"/>
</dbReference>
<evidence type="ECO:0000313" key="2">
    <source>
        <dbReference type="Proteomes" id="UP000518752"/>
    </source>
</evidence>
<name>A0A8H5HZY9_9AGAR</name>